<dbReference type="EMBL" id="BGPR01005305">
    <property type="protein sequence ID" value="GBN08925.1"/>
    <property type="molecule type" value="Genomic_DNA"/>
</dbReference>
<dbReference type="Proteomes" id="UP000499080">
    <property type="component" value="Unassembled WGS sequence"/>
</dbReference>
<accession>A0A4Y2L2T8</accession>
<reference evidence="1 2" key="1">
    <citation type="journal article" date="2019" name="Sci. Rep.">
        <title>Orb-weaving spider Araneus ventricosus genome elucidates the spidroin gene catalogue.</title>
        <authorList>
            <person name="Kono N."/>
            <person name="Nakamura H."/>
            <person name="Ohtoshi R."/>
            <person name="Moran D.A.P."/>
            <person name="Shinohara A."/>
            <person name="Yoshida Y."/>
            <person name="Fujiwara M."/>
            <person name="Mori M."/>
            <person name="Tomita M."/>
            <person name="Arakawa K."/>
        </authorList>
    </citation>
    <scope>NUCLEOTIDE SEQUENCE [LARGE SCALE GENOMIC DNA]</scope>
</reference>
<evidence type="ECO:0000313" key="1">
    <source>
        <dbReference type="EMBL" id="GBN08925.1"/>
    </source>
</evidence>
<keyword evidence="2" id="KW-1185">Reference proteome</keyword>
<organism evidence="1 2">
    <name type="scientific">Araneus ventricosus</name>
    <name type="common">Orbweaver spider</name>
    <name type="synonym">Epeira ventricosa</name>
    <dbReference type="NCBI Taxonomy" id="182803"/>
    <lineage>
        <taxon>Eukaryota</taxon>
        <taxon>Metazoa</taxon>
        <taxon>Ecdysozoa</taxon>
        <taxon>Arthropoda</taxon>
        <taxon>Chelicerata</taxon>
        <taxon>Arachnida</taxon>
        <taxon>Araneae</taxon>
        <taxon>Araneomorphae</taxon>
        <taxon>Entelegynae</taxon>
        <taxon>Araneoidea</taxon>
        <taxon>Araneidae</taxon>
        <taxon>Araneus</taxon>
    </lineage>
</organism>
<comment type="caution">
    <text evidence="1">The sequence shown here is derived from an EMBL/GenBank/DDBJ whole genome shotgun (WGS) entry which is preliminary data.</text>
</comment>
<name>A0A4Y2L2T8_ARAVE</name>
<evidence type="ECO:0000313" key="2">
    <source>
        <dbReference type="Proteomes" id="UP000499080"/>
    </source>
</evidence>
<protein>
    <submittedName>
        <fullName evidence="1">Uncharacterized protein</fullName>
    </submittedName>
</protein>
<gene>
    <name evidence="1" type="ORF">AVEN_112594_1</name>
</gene>
<proteinExistence type="predicted"/>
<dbReference type="AlphaFoldDB" id="A0A4Y2L2T8"/>
<sequence length="138" mass="15776">MSMLSHIFMKKKTTYAYILRSQVEESVLDKCKEYKYFACSLSENIRPPTFVTSDAYCCLESERANDEDDTCANIPVLGATPVRRRLTLDVRLNIHQLRIHSGSLVETGSEPTAFRPHRRDLTTRPLWPSGLVVNEIIT</sequence>